<evidence type="ECO:0008006" key="2">
    <source>
        <dbReference type="Google" id="ProtNLM"/>
    </source>
</evidence>
<dbReference type="CDD" id="cd08977">
    <property type="entry name" value="SusD"/>
    <property type="match status" value="1"/>
</dbReference>
<gene>
    <name evidence="1" type="ORF">EVA_03286</name>
</gene>
<sequence length="545" mass="61451">MKIKKYFLLLAALGMLTTACDDYEDINRSTTGVTDGDLEAGGLLYGTQLLDMQQRVIPIGSPNSTTGPGNDIAVTDVMSSGQYVGYFGMNNNWRFGTEATWDFTDSRMHYAYEQLYMKVYQPWVQIFQKIGANEDAESQEIMSIFNIVRVAGWLRATDCFGPIVYSNAGKGSLAPAPDKQSDVYKYMLQDLEKCVTILNKSTSFIMPQFDLLYDGDPSKWIKLANSLMLRMAVRMRFVDEALAKEYVTKATDPQNGGLIEVKADEARLVSTSKYPLLNPFIATIDYKESRMGATAWTYLMGYNDPRLEKYYTKGYWWQDGYFSIAPGNTEAKAEGENTAEFASCPKFTGADPIYWFRASETYFLKAEAALAQLMPGDAKDFYERGVRMSMDEWGINSGDADYYLTLGEAKPKALDIYSYGYGTYNCDISEGNVSPKWMDNGTDAQHLQQIITQKYLALYPNGVEAWTEYRRTGYPYLMKLYDTTLPNKIGAPATTRAPERFSFAADEYKGNEEGMKEIVTLLGGPDKGSTKLWWVNPNRPVQNNQ</sequence>
<dbReference type="Gene3D" id="1.25.40.390">
    <property type="match status" value="1"/>
</dbReference>
<organism evidence="1">
    <name type="scientific">gut metagenome</name>
    <dbReference type="NCBI Taxonomy" id="749906"/>
    <lineage>
        <taxon>unclassified sequences</taxon>
        <taxon>metagenomes</taxon>
        <taxon>organismal metagenomes</taxon>
    </lineage>
</organism>
<accession>J9GM81</accession>
<protein>
    <recommendedName>
        <fullName evidence="2">Lipoprotein</fullName>
    </recommendedName>
</protein>
<dbReference type="AlphaFoldDB" id="J9GM81"/>
<proteinExistence type="predicted"/>
<dbReference type="InterPro" id="IPR024302">
    <property type="entry name" value="SusD-like"/>
</dbReference>
<evidence type="ECO:0000313" key="1">
    <source>
        <dbReference type="EMBL" id="EJX08604.1"/>
    </source>
</evidence>
<dbReference type="InterPro" id="IPR011990">
    <property type="entry name" value="TPR-like_helical_dom_sf"/>
</dbReference>
<comment type="caution">
    <text evidence="1">The sequence shown here is derived from an EMBL/GenBank/DDBJ whole genome shotgun (WGS) entry which is preliminary data.</text>
</comment>
<dbReference type="EMBL" id="AMCI01000583">
    <property type="protein sequence ID" value="EJX08604.1"/>
    <property type="molecule type" value="Genomic_DNA"/>
</dbReference>
<name>J9GM81_9ZZZZ</name>
<dbReference type="PROSITE" id="PS51257">
    <property type="entry name" value="PROKAR_LIPOPROTEIN"/>
    <property type="match status" value="1"/>
</dbReference>
<reference evidence="1" key="1">
    <citation type="journal article" date="2012" name="PLoS ONE">
        <title>Gene sets for utilization of primary and secondary nutrition supplies in the distal gut of endangered iberian lynx.</title>
        <authorList>
            <person name="Alcaide M."/>
            <person name="Messina E."/>
            <person name="Richter M."/>
            <person name="Bargiela R."/>
            <person name="Peplies J."/>
            <person name="Huws S.A."/>
            <person name="Newbold C.J."/>
            <person name="Golyshin P.N."/>
            <person name="Simon M.A."/>
            <person name="Lopez G."/>
            <person name="Yakimov M.M."/>
            <person name="Ferrer M."/>
        </authorList>
    </citation>
    <scope>NUCLEOTIDE SEQUENCE</scope>
</reference>
<dbReference type="Pfam" id="PF12741">
    <property type="entry name" value="SusD-like"/>
    <property type="match status" value="1"/>
</dbReference>
<dbReference type="SUPFAM" id="SSF48452">
    <property type="entry name" value="TPR-like"/>
    <property type="match status" value="1"/>
</dbReference>